<name>A0A550CL51_9AGAR</name>
<feature type="domain" description="C3H1-type" evidence="6">
    <location>
        <begin position="248"/>
        <end position="276"/>
    </location>
</feature>
<dbReference type="SMART" id="SM00356">
    <property type="entry name" value="ZnF_C3H1"/>
    <property type="match status" value="4"/>
</dbReference>
<dbReference type="PANTHER" id="PTHR46156:SF1">
    <property type="entry name" value="ZINC FINGER CCCH DOMAIN-CONTAINING PROTEIN 3"/>
    <property type="match status" value="1"/>
</dbReference>
<proteinExistence type="predicted"/>
<feature type="zinc finger region" description="C3H1-type" evidence="4">
    <location>
        <begin position="165"/>
        <end position="193"/>
    </location>
</feature>
<comment type="caution">
    <text evidence="7">The sequence shown here is derived from an EMBL/GenBank/DDBJ whole genome shotgun (WGS) entry which is preliminary data.</text>
</comment>
<evidence type="ECO:0000256" key="2">
    <source>
        <dbReference type="ARBA" id="ARBA00022771"/>
    </source>
</evidence>
<feature type="compositionally biased region" description="Polar residues" evidence="5">
    <location>
        <begin position="37"/>
        <end position="63"/>
    </location>
</feature>
<feature type="region of interest" description="Disordered" evidence="5">
    <location>
        <begin position="301"/>
        <end position="321"/>
    </location>
</feature>
<dbReference type="PANTHER" id="PTHR46156">
    <property type="entry name" value="CCCH ZINGC FINGER"/>
    <property type="match status" value="1"/>
</dbReference>
<organism evidence="7 8">
    <name type="scientific">Schizophyllum amplum</name>
    <dbReference type="NCBI Taxonomy" id="97359"/>
    <lineage>
        <taxon>Eukaryota</taxon>
        <taxon>Fungi</taxon>
        <taxon>Dikarya</taxon>
        <taxon>Basidiomycota</taxon>
        <taxon>Agaricomycotina</taxon>
        <taxon>Agaricomycetes</taxon>
        <taxon>Agaricomycetidae</taxon>
        <taxon>Agaricales</taxon>
        <taxon>Schizophyllaceae</taxon>
        <taxon>Schizophyllum</taxon>
    </lineage>
</organism>
<dbReference type="STRING" id="97359.A0A550CL51"/>
<feature type="region of interest" description="Disordered" evidence="5">
    <location>
        <begin position="334"/>
        <end position="407"/>
    </location>
</feature>
<feature type="domain" description="C3H1-type" evidence="6">
    <location>
        <begin position="165"/>
        <end position="193"/>
    </location>
</feature>
<keyword evidence="1 4" id="KW-0479">Metal-binding</keyword>
<dbReference type="EMBL" id="VDMD01000005">
    <property type="protein sequence ID" value="TRM65499.1"/>
    <property type="molecule type" value="Genomic_DNA"/>
</dbReference>
<dbReference type="Proteomes" id="UP000320762">
    <property type="component" value="Unassembled WGS sequence"/>
</dbReference>
<keyword evidence="3 4" id="KW-0862">Zinc</keyword>
<dbReference type="InterPro" id="IPR036855">
    <property type="entry name" value="Znf_CCCH_sf"/>
</dbReference>
<dbReference type="SUPFAM" id="SSF90229">
    <property type="entry name" value="CCCH zinc finger"/>
    <property type="match status" value="1"/>
</dbReference>
<reference evidence="7 8" key="1">
    <citation type="journal article" date="2019" name="New Phytol.">
        <title>Comparative genomics reveals unique wood-decay strategies and fruiting body development in the Schizophyllaceae.</title>
        <authorList>
            <person name="Almasi E."/>
            <person name="Sahu N."/>
            <person name="Krizsan K."/>
            <person name="Balint B."/>
            <person name="Kovacs G.M."/>
            <person name="Kiss B."/>
            <person name="Cseklye J."/>
            <person name="Drula E."/>
            <person name="Henrissat B."/>
            <person name="Nagy I."/>
            <person name="Chovatia M."/>
            <person name="Adam C."/>
            <person name="LaButti K."/>
            <person name="Lipzen A."/>
            <person name="Riley R."/>
            <person name="Grigoriev I.V."/>
            <person name="Nagy L.G."/>
        </authorList>
    </citation>
    <scope>NUCLEOTIDE SEQUENCE [LARGE SCALE GENOMIC DNA]</scope>
    <source>
        <strain evidence="7 8">NL-1724</strain>
    </source>
</reference>
<evidence type="ECO:0000256" key="4">
    <source>
        <dbReference type="PROSITE-ProRule" id="PRU00723"/>
    </source>
</evidence>
<feature type="zinc finger region" description="C3H1-type" evidence="4">
    <location>
        <begin position="248"/>
        <end position="276"/>
    </location>
</feature>
<evidence type="ECO:0000256" key="5">
    <source>
        <dbReference type="SAM" id="MobiDB-lite"/>
    </source>
</evidence>
<sequence>MTSTSAEAQLRDEIAKLTASINQHKTKGPQAGPPTSFYRQTTAYGRSNTYVNPNYKPPTTTYIRPTAPPKPHPIPRASTSNTTKKSRSLRSDLPTPKPPSATGNPAGVKPPSSHRSYPRPSPHGPPAVRAYKSKVSRGRGRGPRAPRARNMTLNNKPNQRRQSRKYSDKPCPTFNVTGACNRGLTCIYQHDPSKIAICWNFLYNKCPNSDATCPLSHEPTPERTPVCTHFVHGGCFRPNCHFPHVNVGTRQGVCRDFAVLGYCEKGLDCEQQHVRECPDFAEHGTCTKKGCKLPHVIRANRNRKPKADGSPPVSPSAADDHAAPAMVIDNITDNDTAEAPAPPAVGGGELGDEYISLTFNESESDGSSDEESDGEEEESDEEAGDSHDQEGTVPTQSRDASSDDVDI</sequence>
<feature type="domain" description="C3H1-type" evidence="6">
    <location>
        <begin position="221"/>
        <end position="247"/>
    </location>
</feature>
<evidence type="ECO:0000256" key="1">
    <source>
        <dbReference type="ARBA" id="ARBA00022723"/>
    </source>
</evidence>
<feature type="compositionally biased region" description="Acidic residues" evidence="5">
    <location>
        <begin position="362"/>
        <end position="383"/>
    </location>
</feature>
<protein>
    <recommendedName>
        <fullName evidence="6">C3H1-type domain-containing protein</fullName>
    </recommendedName>
</protein>
<evidence type="ECO:0000313" key="7">
    <source>
        <dbReference type="EMBL" id="TRM65499.1"/>
    </source>
</evidence>
<dbReference type="PROSITE" id="PS50103">
    <property type="entry name" value="ZF_C3H1"/>
    <property type="match status" value="4"/>
</dbReference>
<feature type="region of interest" description="Disordered" evidence="5">
    <location>
        <begin position="1"/>
        <end position="168"/>
    </location>
</feature>
<dbReference type="Gene3D" id="4.10.1000.10">
    <property type="entry name" value="Zinc finger, CCCH-type"/>
    <property type="match status" value="2"/>
</dbReference>
<feature type="zinc finger region" description="C3H1-type" evidence="4">
    <location>
        <begin position="221"/>
        <end position="247"/>
    </location>
</feature>
<evidence type="ECO:0000313" key="8">
    <source>
        <dbReference type="Proteomes" id="UP000320762"/>
    </source>
</evidence>
<dbReference type="GO" id="GO:0005634">
    <property type="term" value="C:nucleus"/>
    <property type="evidence" value="ECO:0007669"/>
    <property type="project" value="TreeGrafter"/>
</dbReference>
<feature type="domain" description="C3H1-type" evidence="6">
    <location>
        <begin position="197"/>
        <end position="220"/>
    </location>
</feature>
<keyword evidence="8" id="KW-1185">Reference proteome</keyword>
<feature type="zinc finger region" description="C3H1-type" evidence="4">
    <location>
        <begin position="197"/>
        <end position="220"/>
    </location>
</feature>
<gene>
    <name evidence="7" type="ORF">BD626DRAFT_488959</name>
</gene>
<keyword evidence="2 4" id="KW-0863">Zinc-finger</keyword>
<feature type="compositionally biased region" description="Basic residues" evidence="5">
    <location>
        <begin position="131"/>
        <end position="147"/>
    </location>
</feature>
<accession>A0A550CL51</accession>
<dbReference type="GO" id="GO:0008270">
    <property type="term" value="F:zinc ion binding"/>
    <property type="evidence" value="ECO:0007669"/>
    <property type="project" value="UniProtKB-KW"/>
</dbReference>
<evidence type="ECO:0000259" key="6">
    <source>
        <dbReference type="PROSITE" id="PS50103"/>
    </source>
</evidence>
<evidence type="ECO:0000256" key="3">
    <source>
        <dbReference type="ARBA" id="ARBA00022833"/>
    </source>
</evidence>
<dbReference type="InterPro" id="IPR000571">
    <property type="entry name" value="Znf_CCCH"/>
</dbReference>
<dbReference type="OrthoDB" id="410307at2759"/>
<dbReference type="AlphaFoldDB" id="A0A550CL51"/>
<feature type="compositionally biased region" description="Low complexity" evidence="5">
    <location>
        <begin position="308"/>
        <end position="317"/>
    </location>
</feature>